<dbReference type="InterPro" id="IPR045865">
    <property type="entry name" value="ACT-like_dom_sf"/>
</dbReference>
<reference evidence="3" key="1">
    <citation type="submission" date="2016-02" db="EMBL/GenBank/DDBJ databases">
        <title>Comparative genomics of biotechnologically important yeasts.</title>
        <authorList>
            <consortium name="DOE Joint Genome Institute"/>
            <person name="Riley R."/>
            <person name="Haridas S."/>
            <person name="Wolfe K.H."/>
            <person name="Lopes M.R."/>
            <person name="Hittinger C.T."/>
            <person name="Goker M."/>
            <person name="Salamov A."/>
            <person name="Wisecaver J."/>
            <person name="Long T.M."/>
            <person name="Aerts A.L."/>
            <person name="Barry K."/>
            <person name="Choi C."/>
            <person name="Clum A."/>
            <person name="Coughlan A.Y."/>
            <person name="Deshpande S."/>
            <person name="Douglass A.P."/>
            <person name="Hanson S.J."/>
            <person name="Klenk H.-P."/>
            <person name="Labutti K."/>
            <person name="Lapidus A."/>
            <person name="Lindquist E."/>
            <person name="Lipzen A."/>
            <person name="Meier-Kolthoff J.P."/>
            <person name="Ohm R.A."/>
            <person name="Otillar R.P."/>
            <person name="Pangilinan J."/>
            <person name="Peng Y."/>
            <person name="Rokas A."/>
            <person name="Rosa C.A."/>
            <person name="Scheuner C."/>
            <person name="Sibirny A.A."/>
            <person name="Slot J.C."/>
            <person name="Stielow J.B."/>
            <person name="Sun H."/>
            <person name="Kurtzman C.P."/>
            <person name="Blackwell M."/>
            <person name="Jeffries T.W."/>
            <person name="Grigoriev I.V."/>
        </authorList>
    </citation>
    <scope>NUCLEOTIDE SEQUENCE [LARGE SCALE GENOMIC DNA]</scope>
    <source>
        <strain evidence="3">NRRL Y-17796</strain>
    </source>
</reference>
<dbReference type="GO" id="GO:0046394">
    <property type="term" value="P:carboxylic acid biosynthetic process"/>
    <property type="evidence" value="ECO:0007669"/>
    <property type="project" value="UniProtKB-ARBA"/>
</dbReference>
<dbReference type="AlphaFoldDB" id="A0A1E4TK27"/>
<organism evidence="2 3">
    <name type="scientific">Tortispora caseinolytica NRRL Y-17796</name>
    <dbReference type="NCBI Taxonomy" id="767744"/>
    <lineage>
        <taxon>Eukaryota</taxon>
        <taxon>Fungi</taxon>
        <taxon>Dikarya</taxon>
        <taxon>Ascomycota</taxon>
        <taxon>Saccharomycotina</taxon>
        <taxon>Trigonopsidomycetes</taxon>
        <taxon>Trigonopsidales</taxon>
        <taxon>Trigonopsidaceae</taxon>
        <taxon>Tortispora</taxon>
    </lineage>
</organism>
<accession>A0A1E4TK27</accession>
<proteinExistence type="predicted"/>
<dbReference type="GO" id="GO:0006520">
    <property type="term" value="P:amino acid metabolic process"/>
    <property type="evidence" value="ECO:0007669"/>
    <property type="project" value="UniProtKB-ARBA"/>
</dbReference>
<keyword evidence="3" id="KW-1185">Reference proteome</keyword>
<evidence type="ECO:0000313" key="2">
    <source>
        <dbReference type="EMBL" id="ODV92079.1"/>
    </source>
</evidence>
<dbReference type="OrthoDB" id="58529at2759"/>
<dbReference type="Proteomes" id="UP000095023">
    <property type="component" value="Unassembled WGS sequence"/>
</dbReference>
<dbReference type="InterPro" id="IPR051719">
    <property type="entry name" value="CASTOR_mTORC1"/>
</dbReference>
<dbReference type="InterPro" id="IPR027795">
    <property type="entry name" value="CASTOR_ACT_dom"/>
</dbReference>
<dbReference type="Gene3D" id="3.30.2130.10">
    <property type="entry name" value="VC0802-like"/>
    <property type="match status" value="2"/>
</dbReference>
<sequence>MSSHTHVQLFNVPHSILHIANDQLKLFTYSIINLLKAAKDDDDSEEDLTTVTITPLESTVICPTRYIKKFFQPIFDLLGSQNRSQLLDGEFFAIQVDGDAGQAGSQVLALTSPLANANIPIFFLTTYFSDYVLAPMQSKNTVTKLLESKGYIFFSMSNSYISVASSNESSGAGTPNLRPISTPPVQAPDLNKNATVPHAQASHRILLTSARADRLESFYLSLMELLCNPPTYMSFALASMSTPSLMLDESVAQDLLSKNILQGADDEVLVPLTLDLTHMPADISGVVYWVASQLVSSDGSGIPMSYLSTAQAGTVLVPDTDLDAAAETLRAVRKD</sequence>
<dbReference type="PANTHER" id="PTHR31131:SF6">
    <property type="entry name" value="CASTOR ACT DOMAIN-CONTAINING PROTEIN"/>
    <property type="match status" value="1"/>
</dbReference>
<gene>
    <name evidence="2" type="ORF">CANCADRAFT_81968</name>
</gene>
<protein>
    <recommendedName>
        <fullName evidence="1">CASTOR ACT domain-containing protein</fullName>
    </recommendedName>
</protein>
<dbReference type="PANTHER" id="PTHR31131">
    <property type="entry name" value="CHROMOSOME 1, WHOLE GENOME SHOTGUN SEQUENCE"/>
    <property type="match status" value="1"/>
</dbReference>
<dbReference type="SUPFAM" id="SSF55021">
    <property type="entry name" value="ACT-like"/>
    <property type="match status" value="1"/>
</dbReference>
<evidence type="ECO:0000259" key="1">
    <source>
        <dbReference type="Pfam" id="PF13840"/>
    </source>
</evidence>
<dbReference type="EMBL" id="KV453841">
    <property type="protein sequence ID" value="ODV92079.1"/>
    <property type="molecule type" value="Genomic_DNA"/>
</dbReference>
<evidence type="ECO:0000313" key="3">
    <source>
        <dbReference type="Proteomes" id="UP000095023"/>
    </source>
</evidence>
<name>A0A1E4TK27_9ASCO</name>
<feature type="domain" description="CASTOR ACT" evidence="1">
    <location>
        <begin position="91"/>
        <end position="147"/>
    </location>
</feature>
<dbReference type="Pfam" id="PF13840">
    <property type="entry name" value="ACT_7"/>
    <property type="match status" value="1"/>
</dbReference>